<feature type="coiled-coil region" evidence="1">
    <location>
        <begin position="703"/>
        <end position="771"/>
    </location>
</feature>
<dbReference type="SUPFAM" id="SSF57997">
    <property type="entry name" value="Tropomyosin"/>
    <property type="match status" value="1"/>
</dbReference>
<reference evidence="4" key="1">
    <citation type="submission" date="2020-03" db="EMBL/GenBank/DDBJ databases">
        <title>Genome assembly of Azotobacter chroococcum W5.</title>
        <authorList>
            <person name="Kannepalli A."/>
        </authorList>
    </citation>
    <scope>NUCLEOTIDE SEQUENCE</scope>
    <source>
        <strain evidence="4">W5</strain>
    </source>
</reference>
<dbReference type="Pfam" id="PF20155">
    <property type="entry name" value="TMP_3"/>
    <property type="match status" value="1"/>
</dbReference>
<evidence type="ECO:0000259" key="3">
    <source>
        <dbReference type="Pfam" id="PF20155"/>
    </source>
</evidence>
<evidence type="ECO:0000256" key="1">
    <source>
        <dbReference type="SAM" id="Coils"/>
    </source>
</evidence>
<feature type="domain" description="Tape measure protein N-terminal" evidence="3">
    <location>
        <begin position="227"/>
        <end position="409"/>
    </location>
</feature>
<evidence type="ECO:0000256" key="2">
    <source>
        <dbReference type="SAM" id="MobiDB-lite"/>
    </source>
</evidence>
<evidence type="ECO:0000313" key="4">
    <source>
        <dbReference type="EMBL" id="NHN78454.1"/>
    </source>
</evidence>
<gene>
    <name evidence="4" type="ORF">HA520_14405</name>
</gene>
<feature type="coiled-coil region" evidence="1">
    <location>
        <begin position="30"/>
        <end position="174"/>
    </location>
</feature>
<dbReference type="InterPro" id="IPR053058">
    <property type="entry name" value="Mulikevirus_tape_measure"/>
</dbReference>
<name>A0AA44C7H4_9GAMM</name>
<keyword evidence="1" id="KW-0175">Coiled coil</keyword>
<dbReference type="Proteomes" id="UP000736384">
    <property type="component" value="Unassembled WGS sequence"/>
</dbReference>
<accession>A0AA44C7H4</accession>
<dbReference type="NCBIfam" id="TIGR02675">
    <property type="entry name" value="tape_meas_nterm"/>
    <property type="match status" value="1"/>
</dbReference>
<proteinExistence type="predicted"/>
<feature type="region of interest" description="Disordered" evidence="2">
    <location>
        <begin position="803"/>
        <end position="829"/>
    </location>
</feature>
<feature type="compositionally biased region" description="Low complexity" evidence="2">
    <location>
        <begin position="1065"/>
        <end position="1086"/>
    </location>
</feature>
<dbReference type="RefSeq" id="WP_165893166.1">
    <property type="nucleotide sequence ID" value="NZ_JAAPAP010000010.1"/>
</dbReference>
<dbReference type="InterPro" id="IPR013491">
    <property type="entry name" value="Tape_meas_N"/>
</dbReference>
<feature type="region of interest" description="Disordered" evidence="2">
    <location>
        <begin position="1063"/>
        <end position="1086"/>
    </location>
</feature>
<dbReference type="PANTHER" id="PTHR38812:SF2">
    <property type="entry name" value="MU-LIKE PROPHAGE FLUMU PROTEIN GP42"/>
    <property type="match status" value="1"/>
</dbReference>
<organism evidence="4 5">
    <name type="scientific">Azotobacter chroococcum</name>
    <dbReference type="NCBI Taxonomy" id="353"/>
    <lineage>
        <taxon>Bacteria</taxon>
        <taxon>Pseudomonadati</taxon>
        <taxon>Pseudomonadota</taxon>
        <taxon>Gammaproteobacteria</taxon>
        <taxon>Pseudomonadales</taxon>
        <taxon>Pseudomonadaceae</taxon>
        <taxon>Azotobacter</taxon>
    </lineage>
</organism>
<evidence type="ECO:0000313" key="5">
    <source>
        <dbReference type="Proteomes" id="UP000736384"/>
    </source>
</evidence>
<sequence length="1125" mass="121125">MAGIKDRLIQFVLRGRDELSPAAEQGADALEALRREGERLGSALDQAKAARSLSNSLAAAGRAADQARSGLERAEQRAAALRAALDKDPDSKGLATALQEAEREAARANRELNRATSQLGELEQAAKAAGIDTDNLADEQQRLAQAVGDSRQALDQHTQQLRELERQEAAAARGAAEHASRLAAVREALDGATRRVLAFAGAFVGIDAAINLVNRGIGLLRTGIVDMLKTGDQMEGLETRITSLMGSMESGEKAIAWIRDFTKTAPMTIADVTDAFALLKGFGLDPMDGSLQALVDKNAQLGGEMDRLKGIIIALGQAWGKEKLQAEEIVQLVERGIPAWQLLSQATGKTVAQLQELSTEGRIGRDVIAALIAELGKSAEGQALSAMSRLSGQLSQLKNAAQDFYDRIAKAGALDYVKGKLDELLTTIRAMDSDGRLDKLAKSLSTAFIDGARRVEEFGRKLLGTDFEKLSDDSTKWLNDFGTKLDRTTTSVQLFVAPFRTLFNGVTSGLSLAGLAVTGFADLVLRSLGQVADFVPDMLGGDKLRTQIAEARGALNGLTEGFAAQIEQDGKDIAAAWEVASRSVAESAAEQTAAVKSRIDQQRMLDQAYADELIANQKKAKDAAVAAAAEGTAAIGSMAEALKLIDAASTTAQIDGLRDALREAYQDGRLGLEEYQQATGLLNEQLTKLKAGAAGAAGAFKGLDEELENLAEVQQAIASAETDVDVNKIRAALRKLYEDGKISAAQYNEELQNLSDRQRELKDEVEKTARAATQAGEQLTRSQQQYNEALEDSILTNEELRRVSGQRMEDERRASGEAMERQREGREATERDMSAFADFYGKTLSNAREPLAAMSAAALEAFDRMRGLSSVDMSIDTGSLESTRDSLQRVLKALGDWEVAANTVGMSALGRWQTQTMANSLRVQAAFLGQKKALQSLMEGYEDGSISLESFIRRAERAQRGLSLLDSSDLSSLKSALAAAEQQMRALGDSSRNTLDSLQSELAQLRGDQEEVDRRAFANRRRELEAQRAEAQAAGNGQAMSDLNRAIATLQEIEAETANRRLREQQQAQAQAQQQAAPVPATTEAQPATVIRLESPRGRRVDVQVPAGQQTQLLDILADAGLRTL</sequence>
<comment type="caution">
    <text evidence="4">The sequence shown here is derived from an EMBL/GenBank/DDBJ whole genome shotgun (WGS) entry which is preliminary data.</text>
</comment>
<dbReference type="AlphaFoldDB" id="A0AA44C7H4"/>
<dbReference type="PANTHER" id="PTHR38812">
    <property type="entry name" value="MU-LIKE PROPHAGE FLUMU PROTEIN GP42"/>
    <property type="match status" value="1"/>
</dbReference>
<protein>
    <submittedName>
        <fullName evidence="4">Tape measure protein</fullName>
    </submittedName>
</protein>
<dbReference type="EMBL" id="JAAPAP010000010">
    <property type="protein sequence ID" value="NHN78454.1"/>
    <property type="molecule type" value="Genomic_DNA"/>
</dbReference>